<protein>
    <recommendedName>
        <fullName evidence="3">F-box domain-containing protein</fullName>
    </recommendedName>
</protein>
<dbReference type="SUPFAM" id="SSF81383">
    <property type="entry name" value="F-box domain"/>
    <property type="match status" value="1"/>
</dbReference>
<accession>A0A067C7S7</accession>
<dbReference type="GeneID" id="24131613"/>
<dbReference type="OrthoDB" id="539158at2759"/>
<organism evidence="1 2">
    <name type="scientific">Saprolegnia parasitica (strain CBS 223.65)</name>
    <dbReference type="NCBI Taxonomy" id="695850"/>
    <lineage>
        <taxon>Eukaryota</taxon>
        <taxon>Sar</taxon>
        <taxon>Stramenopiles</taxon>
        <taxon>Oomycota</taxon>
        <taxon>Saprolegniomycetes</taxon>
        <taxon>Saprolegniales</taxon>
        <taxon>Saprolegniaceae</taxon>
        <taxon>Saprolegnia</taxon>
    </lineage>
</organism>
<evidence type="ECO:0000313" key="2">
    <source>
        <dbReference type="Proteomes" id="UP000030745"/>
    </source>
</evidence>
<reference evidence="1 2" key="1">
    <citation type="journal article" date="2013" name="PLoS Genet.">
        <title>Distinctive expansion of potential virulence genes in the genome of the oomycete fish pathogen Saprolegnia parasitica.</title>
        <authorList>
            <person name="Jiang R.H."/>
            <person name="de Bruijn I."/>
            <person name="Haas B.J."/>
            <person name="Belmonte R."/>
            <person name="Lobach L."/>
            <person name="Christie J."/>
            <person name="van den Ackerveken G."/>
            <person name="Bottin A."/>
            <person name="Bulone V."/>
            <person name="Diaz-Moreno S.M."/>
            <person name="Dumas B."/>
            <person name="Fan L."/>
            <person name="Gaulin E."/>
            <person name="Govers F."/>
            <person name="Grenville-Briggs L.J."/>
            <person name="Horner N.R."/>
            <person name="Levin J.Z."/>
            <person name="Mammella M."/>
            <person name="Meijer H.J."/>
            <person name="Morris P."/>
            <person name="Nusbaum C."/>
            <person name="Oome S."/>
            <person name="Phillips A.J."/>
            <person name="van Rooyen D."/>
            <person name="Rzeszutek E."/>
            <person name="Saraiva M."/>
            <person name="Secombes C.J."/>
            <person name="Seidl M.F."/>
            <person name="Snel B."/>
            <person name="Stassen J.H."/>
            <person name="Sykes S."/>
            <person name="Tripathy S."/>
            <person name="van den Berg H."/>
            <person name="Vega-Arreguin J.C."/>
            <person name="Wawra S."/>
            <person name="Young S.K."/>
            <person name="Zeng Q."/>
            <person name="Dieguez-Uribeondo J."/>
            <person name="Russ C."/>
            <person name="Tyler B.M."/>
            <person name="van West P."/>
        </authorList>
    </citation>
    <scope>NUCLEOTIDE SEQUENCE [LARGE SCALE GENOMIC DNA]</scope>
    <source>
        <strain evidence="1 2">CBS 223.65</strain>
    </source>
</reference>
<dbReference type="KEGG" id="spar:SPRG_09450"/>
<keyword evidence="2" id="KW-1185">Reference proteome</keyword>
<dbReference type="InterPro" id="IPR036047">
    <property type="entry name" value="F-box-like_dom_sf"/>
</dbReference>
<sequence length="190" mass="21832">MVGRRTLERPNQNQKRAKAVATAAIDALGPNGFLHLSAFLEPMEALRLSRTSRTVHEAMDDSMWRAMLLHRCGVKPSLLKPRTQTREMVATLSHKKSCAHCDRFEVDGCRAIKVHTEHRGKKLCPTCFELPRFKEISHMDTVVTYVELRELRYRVVTTGDYEMGELYRKRMYNLQAVLDLAARRRSSSAT</sequence>
<proteinExistence type="predicted"/>
<evidence type="ECO:0008006" key="3">
    <source>
        <dbReference type="Google" id="ProtNLM"/>
    </source>
</evidence>
<dbReference type="Proteomes" id="UP000030745">
    <property type="component" value="Unassembled WGS sequence"/>
</dbReference>
<dbReference type="OMA" id="HTEHRGK"/>
<dbReference type="VEuPathDB" id="FungiDB:SPRG_09450"/>
<dbReference type="EMBL" id="KK583234">
    <property type="protein sequence ID" value="KDO25175.1"/>
    <property type="molecule type" value="Genomic_DNA"/>
</dbReference>
<dbReference type="RefSeq" id="XP_012204041.1">
    <property type="nucleotide sequence ID" value="XM_012348651.1"/>
</dbReference>
<gene>
    <name evidence="1" type="ORF">SPRG_09450</name>
</gene>
<dbReference type="AlphaFoldDB" id="A0A067C7S7"/>
<evidence type="ECO:0000313" key="1">
    <source>
        <dbReference type="EMBL" id="KDO25175.1"/>
    </source>
</evidence>
<name>A0A067C7S7_SAPPC</name>